<evidence type="ECO:0000313" key="2">
    <source>
        <dbReference type="EMBL" id="MDO0876757.1"/>
    </source>
</evidence>
<gene>
    <name evidence="2" type="ORF">NBU54_03550</name>
</gene>
<dbReference type="AlphaFoldDB" id="A0AAW7TEY7"/>
<proteinExistence type="predicted"/>
<feature type="domain" description="HTH cro/C1-type" evidence="1">
    <location>
        <begin position="24"/>
        <end position="78"/>
    </location>
</feature>
<dbReference type="GO" id="GO:0003677">
    <property type="term" value="F:DNA binding"/>
    <property type="evidence" value="ECO:0007669"/>
    <property type="project" value="InterPro"/>
</dbReference>
<dbReference type="Gene3D" id="1.10.260.40">
    <property type="entry name" value="lambda repressor-like DNA-binding domains"/>
    <property type="match status" value="1"/>
</dbReference>
<dbReference type="Proteomes" id="UP001176117">
    <property type="component" value="Unassembled WGS sequence"/>
</dbReference>
<dbReference type="SMART" id="SM00530">
    <property type="entry name" value="HTH_XRE"/>
    <property type="match status" value="1"/>
</dbReference>
<dbReference type="CDD" id="cd00093">
    <property type="entry name" value="HTH_XRE"/>
    <property type="match status" value="1"/>
</dbReference>
<protein>
    <submittedName>
        <fullName evidence="2">Helix-turn-helix domain-containing protein</fullName>
    </submittedName>
</protein>
<dbReference type="Pfam" id="PF01381">
    <property type="entry name" value="HTH_3"/>
    <property type="match status" value="1"/>
</dbReference>
<dbReference type="SUPFAM" id="SSF47413">
    <property type="entry name" value="lambda repressor-like DNA-binding domains"/>
    <property type="match status" value="1"/>
</dbReference>
<dbReference type="InterPro" id="IPR010982">
    <property type="entry name" value="Lambda_DNA-bd_dom_sf"/>
</dbReference>
<comment type="caution">
    <text evidence="2">The sequence shown here is derived from an EMBL/GenBank/DDBJ whole genome shotgun (WGS) entry which is preliminary data.</text>
</comment>
<reference evidence="2" key="1">
    <citation type="submission" date="2022-05" db="EMBL/GenBank/DDBJ databases">
        <title>Genome-based reclassification of Anoxybacillus salavatliensis Cihan et al. as a later heterotypic synonym of Anoxybacillus gonensis Belduz et al. 2003.</title>
        <authorList>
            <person name="Inan Bektas K."/>
            <person name="Guler H.I."/>
            <person name="Belduz A.O."/>
            <person name="Canakci S."/>
        </authorList>
    </citation>
    <scope>NUCLEOTIDE SEQUENCE</scope>
    <source>
        <strain evidence="2">NCIMB 13933</strain>
    </source>
</reference>
<accession>A0AAW7TEY7</accession>
<evidence type="ECO:0000313" key="3">
    <source>
        <dbReference type="Proteomes" id="UP001176117"/>
    </source>
</evidence>
<organism evidence="2 3">
    <name type="scientific">Anoxybacillus gonensis</name>
    <dbReference type="NCBI Taxonomy" id="198467"/>
    <lineage>
        <taxon>Bacteria</taxon>
        <taxon>Bacillati</taxon>
        <taxon>Bacillota</taxon>
        <taxon>Bacilli</taxon>
        <taxon>Bacillales</taxon>
        <taxon>Anoxybacillaceae</taxon>
        <taxon>Anoxybacillus</taxon>
    </lineage>
</organism>
<dbReference type="PROSITE" id="PS50943">
    <property type="entry name" value="HTH_CROC1"/>
    <property type="match status" value="1"/>
</dbReference>
<dbReference type="EMBL" id="JAMOGB010000002">
    <property type="protein sequence ID" value="MDO0876757.1"/>
    <property type="molecule type" value="Genomic_DNA"/>
</dbReference>
<evidence type="ECO:0000259" key="1">
    <source>
        <dbReference type="PROSITE" id="PS50943"/>
    </source>
</evidence>
<dbReference type="KEGG" id="agn:AFK25_02535"/>
<dbReference type="RefSeq" id="WP_049720858.1">
    <property type="nucleotide sequence ID" value="NZ_CP012152.1"/>
</dbReference>
<keyword evidence="3" id="KW-1185">Reference proteome</keyword>
<dbReference type="InterPro" id="IPR001387">
    <property type="entry name" value="Cro/C1-type_HTH"/>
</dbReference>
<name>A0AAW7TEY7_9BACL</name>
<sequence>MLKKYNHINFREGEAIKGVFRNRIKYWIKDKGLIQKRIAEKMGVSEQTFHKWCKNVTQPNLEEAYVLSRIIGVSLEDLCEFEENKEK</sequence>